<dbReference type="GO" id="GO:0009922">
    <property type="term" value="F:fatty acid elongase activity"/>
    <property type="evidence" value="ECO:0007669"/>
    <property type="project" value="InterPro"/>
</dbReference>
<evidence type="ECO:0000256" key="5">
    <source>
        <dbReference type="ARBA" id="ARBA00022832"/>
    </source>
</evidence>
<organism evidence="11 12">
    <name type="scientific">Heterostelium pallidum (strain ATCC 26659 / Pp 5 / PN500)</name>
    <name type="common">Cellular slime mold</name>
    <name type="synonym">Polysphondylium pallidum</name>
    <dbReference type="NCBI Taxonomy" id="670386"/>
    <lineage>
        <taxon>Eukaryota</taxon>
        <taxon>Amoebozoa</taxon>
        <taxon>Evosea</taxon>
        <taxon>Eumycetozoa</taxon>
        <taxon>Dictyostelia</taxon>
        <taxon>Acytosteliales</taxon>
        <taxon>Acytosteliaceae</taxon>
        <taxon>Heterostelium</taxon>
    </lineage>
</organism>
<evidence type="ECO:0000256" key="8">
    <source>
        <dbReference type="ARBA" id="ARBA00023136"/>
    </source>
</evidence>
<feature type="transmembrane region" description="Helical" evidence="10">
    <location>
        <begin position="227"/>
        <end position="249"/>
    </location>
</feature>
<feature type="transmembrane region" description="Helical" evidence="10">
    <location>
        <begin position="161"/>
        <end position="182"/>
    </location>
</feature>
<dbReference type="PANTHER" id="PTHR11157:SF104">
    <property type="entry name" value="ELONGATION OF FATTY ACIDS PROTEIN SRE1"/>
    <property type="match status" value="1"/>
</dbReference>
<comment type="similarity">
    <text evidence="10">Belongs to the ELO family.</text>
</comment>
<comment type="subcellular location">
    <subcellularLocation>
        <location evidence="1">Membrane</location>
        <topology evidence="1">Multi-pass membrane protein</topology>
    </subcellularLocation>
</comment>
<dbReference type="GO" id="GO:0030148">
    <property type="term" value="P:sphingolipid biosynthetic process"/>
    <property type="evidence" value="ECO:0007669"/>
    <property type="project" value="TreeGrafter"/>
</dbReference>
<keyword evidence="5 10" id="KW-0276">Fatty acid metabolism</keyword>
<keyword evidence="12" id="KW-1185">Reference proteome</keyword>
<dbReference type="GeneID" id="31357851"/>
<keyword evidence="6 10" id="KW-1133">Transmembrane helix</keyword>
<dbReference type="InterPro" id="IPR030457">
    <property type="entry name" value="ELO_CS"/>
</dbReference>
<keyword evidence="3 10" id="KW-0808">Transferase</keyword>
<keyword evidence="11" id="KW-0413">Isomerase</keyword>
<dbReference type="GO" id="GO:0042761">
    <property type="term" value="P:very long-chain fatty acid biosynthetic process"/>
    <property type="evidence" value="ECO:0007669"/>
    <property type="project" value="TreeGrafter"/>
</dbReference>
<dbReference type="EMBL" id="ADBJ01000008">
    <property type="protein sequence ID" value="EFA85325.1"/>
    <property type="molecule type" value="Genomic_DNA"/>
</dbReference>
<dbReference type="Pfam" id="PF01151">
    <property type="entry name" value="ELO"/>
    <property type="match status" value="1"/>
</dbReference>
<dbReference type="FunCoup" id="D3B201">
    <property type="interactions" value="43"/>
</dbReference>
<evidence type="ECO:0000256" key="4">
    <source>
        <dbReference type="ARBA" id="ARBA00022692"/>
    </source>
</evidence>
<proteinExistence type="inferred from homology"/>
<gene>
    <name evidence="11" type="primary">sre1</name>
    <name evidence="11" type="ORF">PPL_02326</name>
</gene>
<sequence length="266" mass="30952">MDIQTLSSQIGGFMDNFKWDENTPLSSRIYPAATAITYLVVIYGLNKFMKDRKPMTLKGVSIVHNFNLIVLSLTMMLGVLEAAYRQAQEQGGFSLLCENKPNAVNGRIGWWIYVFYVSKYYELFDTVILALKKKPLIFLHVFHHMAMVPVTWQWLNDQWLVGSWWCVLVNSFIHTIMYYYYLQTTLGNDCWFKRYITTSQIIQFLTGTAIVSHWFYIRKTENCQGGIAPAIVSYVINTLFIGLFIRFYIKSYSSKKSAPVNRKKVE</sequence>
<keyword evidence="4 10" id="KW-0812">Transmembrane</keyword>
<evidence type="ECO:0000313" key="11">
    <source>
        <dbReference type="EMBL" id="EFA85325.1"/>
    </source>
</evidence>
<accession>D3B201</accession>
<evidence type="ECO:0000256" key="3">
    <source>
        <dbReference type="ARBA" id="ARBA00022679"/>
    </source>
</evidence>
<reference evidence="11 12" key="1">
    <citation type="journal article" date="2011" name="Genome Res.">
        <title>Phylogeny-wide analysis of social amoeba genomes highlights ancient origins for complex intercellular communication.</title>
        <authorList>
            <person name="Heidel A.J."/>
            <person name="Lawal H.M."/>
            <person name="Felder M."/>
            <person name="Schilde C."/>
            <person name="Helps N.R."/>
            <person name="Tunggal B."/>
            <person name="Rivero F."/>
            <person name="John U."/>
            <person name="Schleicher M."/>
            <person name="Eichinger L."/>
            <person name="Platzer M."/>
            <person name="Noegel A.A."/>
            <person name="Schaap P."/>
            <person name="Gloeckner G."/>
        </authorList>
    </citation>
    <scope>NUCLEOTIDE SEQUENCE [LARGE SCALE GENOMIC DNA]</scope>
    <source>
        <strain evidence="12">ATCC 26659 / Pp 5 / PN500</strain>
    </source>
</reference>
<evidence type="ECO:0000256" key="7">
    <source>
        <dbReference type="ARBA" id="ARBA00023098"/>
    </source>
</evidence>
<dbReference type="GO" id="GO:0019367">
    <property type="term" value="P:fatty acid elongation, saturated fatty acid"/>
    <property type="evidence" value="ECO:0007669"/>
    <property type="project" value="TreeGrafter"/>
</dbReference>
<protein>
    <recommendedName>
        <fullName evidence="10">Elongation of fatty acids protein</fullName>
        <ecNumber evidence="10">2.3.1.-</ecNumber>
    </recommendedName>
</protein>
<comment type="catalytic activity">
    <reaction evidence="10">
        <text>an acyl-CoA + malonyl-CoA + H(+) = a 3-oxoacyl-CoA + CO2 + CoA</text>
        <dbReference type="Rhea" id="RHEA:50252"/>
        <dbReference type="ChEBI" id="CHEBI:15378"/>
        <dbReference type="ChEBI" id="CHEBI:16526"/>
        <dbReference type="ChEBI" id="CHEBI:57287"/>
        <dbReference type="ChEBI" id="CHEBI:57384"/>
        <dbReference type="ChEBI" id="CHEBI:58342"/>
        <dbReference type="ChEBI" id="CHEBI:90726"/>
    </reaction>
    <physiologicalReaction direction="left-to-right" evidence="10">
        <dbReference type="Rhea" id="RHEA:50253"/>
    </physiologicalReaction>
</comment>
<dbReference type="EC" id="2.3.1.-" evidence="10"/>
<dbReference type="PROSITE" id="PS01188">
    <property type="entry name" value="ELO"/>
    <property type="match status" value="1"/>
</dbReference>
<feature type="transmembrane region" description="Helical" evidence="10">
    <location>
        <begin position="66"/>
        <end position="84"/>
    </location>
</feature>
<evidence type="ECO:0000256" key="10">
    <source>
        <dbReference type="RuleBase" id="RU361115"/>
    </source>
</evidence>
<evidence type="ECO:0000256" key="6">
    <source>
        <dbReference type="ARBA" id="ARBA00022989"/>
    </source>
</evidence>
<dbReference type="PANTHER" id="PTHR11157">
    <property type="entry name" value="FATTY ACID ACYL TRANSFERASE-RELATED"/>
    <property type="match status" value="1"/>
</dbReference>
<dbReference type="InterPro" id="IPR002076">
    <property type="entry name" value="ELO_fam"/>
</dbReference>
<feature type="transmembrane region" description="Helical" evidence="10">
    <location>
        <begin position="104"/>
        <end position="124"/>
    </location>
</feature>
<keyword evidence="7 10" id="KW-0443">Lipid metabolism</keyword>
<evidence type="ECO:0000313" key="12">
    <source>
        <dbReference type="Proteomes" id="UP000001396"/>
    </source>
</evidence>
<evidence type="ECO:0000256" key="9">
    <source>
        <dbReference type="ARBA" id="ARBA00023160"/>
    </source>
</evidence>
<keyword evidence="9 10" id="KW-0275">Fatty acid biosynthesis</keyword>
<keyword evidence="2 10" id="KW-0444">Lipid biosynthesis</keyword>
<dbReference type="InParanoid" id="D3B201"/>
<dbReference type="GO" id="GO:0034626">
    <property type="term" value="P:fatty acid elongation, polyunsaturated fatty acid"/>
    <property type="evidence" value="ECO:0007669"/>
    <property type="project" value="TreeGrafter"/>
</dbReference>
<evidence type="ECO:0000256" key="2">
    <source>
        <dbReference type="ARBA" id="ARBA00022516"/>
    </source>
</evidence>
<keyword evidence="8 10" id="KW-0472">Membrane</keyword>
<dbReference type="STRING" id="670386.D3B201"/>
<dbReference type="AlphaFoldDB" id="D3B201"/>
<feature type="transmembrane region" description="Helical" evidence="10">
    <location>
        <begin position="136"/>
        <end position="155"/>
    </location>
</feature>
<dbReference type="GO" id="GO:0034625">
    <property type="term" value="P:fatty acid elongation, monounsaturated fatty acid"/>
    <property type="evidence" value="ECO:0007669"/>
    <property type="project" value="TreeGrafter"/>
</dbReference>
<feature type="transmembrane region" description="Helical" evidence="10">
    <location>
        <begin position="29"/>
        <end position="45"/>
    </location>
</feature>
<dbReference type="OMA" id="FHHMAMV"/>
<feature type="transmembrane region" description="Helical" evidence="10">
    <location>
        <begin position="194"/>
        <end position="215"/>
    </location>
</feature>
<name>D3B201_HETP5</name>
<dbReference type="GO" id="GO:0005789">
    <property type="term" value="C:endoplasmic reticulum membrane"/>
    <property type="evidence" value="ECO:0007669"/>
    <property type="project" value="TreeGrafter"/>
</dbReference>
<dbReference type="Proteomes" id="UP000001396">
    <property type="component" value="Unassembled WGS sequence"/>
</dbReference>
<comment type="caution">
    <text evidence="11">The sequence shown here is derived from an EMBL/GenBank/DDBJ whole genome shotgun (WGS) entry which is preliminary data.</text>
</comment>
<dbReference type="GO" id="GO:0016853">
    <property type="term" value="F:isomerase activity"/>
    <property type="evidence" value="ECO:0007669"/>
    <property type="project" value="UniProtKB-KW"/>
</dbReference>
<dbReference type="RefSeq" id="XP_020437434.1">
    <property type="nucleotide sequence ID" value="XM_020573317.1"/>
</dbReference>
<evidence type="ECO:0000256" key="1">
    <source>
        <dbReference type="ARBA" id="ARBA00004141"/>
    </source>
</evidence>